<name>A0AAV7J152_COTGL</name>
<dbReference type="InterPro" id="IPR010920">
    <property type="entry name" value="LSM_dom_sf"/>
</dbReference>
<protein>
    <submittedName>
        <fullName evidence="2">Uncharacterized protein</fullName>
    </submittedName>
</protein>
<organism evidence="2 3">
    <name type="scientific">Cotesia glomerata</name>
    <name type="common">Lepidopteran parasitic wasp</name>
    <name type="synonym">Apanteles glomeratus</name>
    <dbReference type="NCBI Taxonomy" id="32391"/>
    <lineage>
        <taxon>Eukaryota</taxon>
        <taxon>Metazoa</taxon>
        <taxon>Ecdysozoa</taxon>
        <taxon>Arthropoda</taxon>
        <taxon>Hexapoda</taxon>
        <taxon>Insecta</taxon>
        <taxon>Pterygota</taxon>
        <taxon>Neoptera</taxon>
        <taxon>Endopterygota</taxon>
        <taxon>Hymenoptera</taxon>
        <taxon>Apocrita</taxon>
        <taxon>Ichneumonoidea</taxon>
        <taxon>Braconidae</taxon>
        <taxon>Microgastrinae</taxon>
        <taxon>Cotesia</taxon>
    </lineage>
</organism>
<dbReference type="AlphaFoldDB" id="A0AAV7J152"/>
<keyword evidence="3" id="KW-1185">Reference proteome</keyword>
<dbReference type="Gene3D" id="2.30.30.100">
    <property type="match status" value="1"/>
</dbReference>
<accession>A0AAV7J152</accession>
<evidence type="ECO:0000313" key="3">
    <source>
        <dbReference type="Proteomes" id="UP000826195"/>
    </source>
</evidence>
<proteinExistence type="predicted"/>
<feature type="signal peptide" evidence="1">
    <location>
        <begin position="1"/>
        <end position="18"/>
    </location>
</feature>
<feature type="chain" id="PRO_5043888330" evidence="1">
    <location>
        <begin position="19"/>
        <end position="169"/>
    </location>
</feature>
<keyword evidence="1" id="KW-0732">Signal</keyword>
<dbReference type="GO" id="GO:0071209">
    <property type="term" value="F:U7 snRNA binding"/>
    <property type="evidence" value="ECO:0007669"/>
    <property type="project" value="InterPro"/>
</dbReference>
<gene>
    <name evidence="2" type="ORF">KQX54_011717</name>
</gene>
<dbReference type="SUPFAM" id="SSF50182">
    <property type="entry name" value="Sm-like ribonucleoproteins"/>
    <property type="match status" value="1"/>
</dbReference>
<sequence>MSGRLIIMTLHRLYGLVGLQGHLVHTDACLPAACSHYEIYTRSARGIRGFIEAYVAAFDKHWNLALEDCYETWTRKVKRKAPILDAQKILTKIFGNKIEPKIFSRNENTFCCPSNALTYRPALEGGWEVIDINLGLIKANDLEACQRLSGEVENGSIVVHVSDMEPLYY</sequence>
<evidence type="ECO:0000313" key="2">
    <source>
        <dbReference type="EMBL" id="KAH0564374.1"/>
    </source>
</evidence>
<dbReference type="Proteomes" id="UP000826195">
    <property type="component" value="Unassembled WGS sequence"/>
</dbReference>
<evidence type="ECO:0000256" key="1">
    <source>
        <dbReference type="SAM" id="SignalP"/>
    </source>
</evidence>
<dbReference type="EMBL" id="JAHXZJ010000002">
    <property type="protein sequence ID" value="KAH0564374.1"/>
    <property type="molecule type" value="Genomic_DNA"/>
</dbReference>
<reference evidence="2 3" key="1">
    <citation type="journal article" date="2021" name="J. Hered.">
        <title>A chromosome-level genome assembly of the parasitoid wasp, Cotesia glomerata (Hymenoptera: Braconidae).</title>
        <authorList>
            <person name="Pinto B.J."/>
            <person name="Weis J.J."/>
            <person name="Gamble T."/>
            <person name="Ode P.J."/>
            <person name="Paul R."/>
            <person name="Zaspel J.M."/>
        </authorList>
    </citation>
    <scope>NUCLEOTIDE SEQUENCE [LARGE SCALE GENOMIC DNA]</scope>
    <source>
        <strain evidence="2">CgM1</strain>
    </source>
</reference>
<dbReference type="InterPro" id="IPR039267">
    <property type="entry name" value="Lsm11"/>
</dbReference>
<dbReference type="GO" id="GO:0005683">
    <property type="term" value="C:U7 snRNP"/>
    <property type="evidence" value="ECO:0007669"/>
    <property type="project" value="TreeGrafter"/>
</dbReference>
<dbReference type="PANTHER" id="PTHR21415:SF1">
    <property type="entry name" value="U7 SNRNA-ASSOCIATED SM-LIKE PROTEIN LSM11"/>
    <property type="match status" value="1"/>
</dbReference>
<dbReference type="PANTHER" id="PTHR21415">
    <property type="entry name" value="U7 SNRNA-ASSOCIATED SM-LIKE PROTEIN LSM11"/>
    <property type="match status" value="1"/>
</dbReference>
<comment type="caution">
    <text evidence="2">The sequence shown here is derived from an EMBL/GenBank/DDBJ whole genome shotgun (WGS) entry which is preliminary data.</text>
</comment>
<dbReference type="GO" id="GO:0006398">
    <property type="term" value="P:mRNA 3'-end processing by stem-loop binding and cleavage"/>
    <property type="evidence" value="ECO:0007669"/>
    <property type="project" value="TreeGrafter"/>
</dbReference>